<dbReference type="GO" id="GO:0005737">
    <property type="term" value="C:cytoplasm"/>
    <property type="evidence" value="ECO:0007669"/>
    <property type="project" value="TreeGrafter"/>
</dbReference>
<dbReference type="InterPro" id="IPR028299">
    <property type="entry name" value="ClpA/B_CS2"/>
</dbReference>
<reference evidence="6" key="1">
    <citation type="journal article" date="2018" name="Int. J. Parasitol.">
        <title>Next generation sequencing from Hepatozoon canis (Apicomplexa: Coccidia: Adeleorina): Complete apicoplast genome and multiple mitochondrion-associated sequences.</title>
        <authorList>
            <person name="Leveille A.N."/>
            <person name="Baneth G."/>
            <person name="Barta J.R."/>
        </authorList>
    </citation>
    <scope>NUCLEOTIDE SEQUENCE</scope>
</reference>
<dbReference type="InterPro" id="IPR050130">
    <property type="entry name" value="ClpA_ClpB"/>
</dbReference>
<dbReference type="CDD" id="cd19499">
    <property type="entry name" value="RecA-like_ClpB_Hsp104-like"/>
    <property type="match status" value="1"/>
</dbReference>
<evidence type="ECO:0000259" key="5">
    <source>
        <dbReference type="SMART" id="SM01086"/>
    </source>
</evidence>
<dbReference type="InterPro" id="IPR003959">
    <property type="entry name" value="ATPase_AAA_core"/>
</dbReference>
<organism evidence="6">
    <name type="scientific">Hepatozoon canis</name>
    <dbReference type="NCBI Taxonomy" id="110120"/>
    <lineage>
        <taxon>Eukaryota</taxon>
        <taxon>Sar</taxon>
        <taxon>Alveolata</taxon>
        <taxon>Apicomplexa</taxon>
        <taxon>Adeleorina</taxon>
        <taxon>Hepatozoidae</taxon>
        <taxon>Hepatozoon</taxon>
    </lineage>
</organism>
<evidence type="ECO:0000256" key="1">
    <source>
        <dbReference type="ARBA" id="ARBA00022741"/>
    </source>
</evidence>
<protein>
    <submittedName>
        <fullName evidence="6">Clp protease ATP-binding subunit</fullName>
    </submittedName>
</protein>
<evidence type="ECO:0000256" key="2">
    <source>
        <dbReference type="ARBA" id="ARBA00022840"/>
    </source>
</evidence>
<dbReference type="InterPro" id="IPR003593">
    <property type="entry name" value="AAA+_ATPase"/>
</dbReference>
<evidence type="ECO:0000313" key="6">
    <source>
        <dbReference type="EMBL" id="AZL34671.1"/>
    </source>
</evidence>
<dbReference type="SUPFAM" id="SSF52540">
    <property type="entry name" value="P-loop containing nucleoside triphosphate hydrolases"/>
    <property type="match status" value="2"/>
</dbReference>
<dbReference type="GO" id="GO:0034605">
    <property type="term" value="P:cellular response to heat"/>
    <property type="evidence" value="ECO:0007669"/>
    <property type="project" value="TreeGrafter"/>
</dbReference>
<dbReference type="PRINTS" id="PR00300">
    <property type="entry name" value="CLPPROTEASEA"/>
</dbReference>
<keyword evidence="3" id="KW-0143">Chaperone</keyword>
<dbReference type="PANTHER" id="PTHR11638:SF18">
    <property type="entry name" value="HEAT SHOCK PROTEIN 104"/>
    <property type="match status" value="1"/>
</dbReference>
<dbReference type="Gene3D" id="3.40.50.300">
    <property type="entry name" value="P-loop containing nucleotide triphosphate hydrolases"/>
    <property type="match status" value="2"/>
</dbReference>
<dbReference type="InterPro" id="IPR019489">
    <property type="entry name" value="Clp_ATPase_C"/>
</dbReference>
<dbReference type="Pfam" id="PF07724">
    <property type="entry name" value="AAA_2"/>
    <property type="match status" value="1"/>
</dbReference>
<dbReference type="GO" id="GO:0016887">
    <property type="term" value="F:ATP hydrolysis activity"/>
    <property type="evidence" value="ECO:0007669"/>
    <property type="project" value="InterPro"/>
</dbReference>
<keyword evidence="6" id="KW-0378">Hydrolase</keyword>
<evidence type="ECO:0000259" key="4">
    <source>
        <dbReference type="SMART" id="SM00382"/>
    </source>
</evidence>
<dbReference type="GO" id="GO:0005524">
    <property type="term" value="F:ATP binding"/>
    <property type="evidence" value="ECO:0007669"/>
    <property type="project" value="UniProtKB-KW"/>
</dbReference>
<dbReference type="Pfam" id="PF10431">
    <property type="entry name" value="ClpB_D2-small"/>
    <property type="match status" value="1"/>
</dbReference>
<keyword evidence="6" id="KW-0645">Protease</keyword>
<name>A0A3S8TEK0_9APIC</name>
<dbReference type="EMBL" id="MH557086">
    <property type="protein sequence ID" value="AZL34671.1"/>
    <property type="molecule type" value="Genomic_DNA"/>
</dbReference>
<dbReference type="SMART" id="SM00382">
    <property type="entry name" value="AAA"/>
    <property type="match status" value="1"/>
</dbReference>
<feature type="domain" description="Clp ATPase C-terminal" evidence="5">
    <location>
        <begin position="614"/>
        <end position="706"/>
    </location>
</feature>
<feature type="domain" description="AAA+ ATPase" evidence="4">
    <location>
        <begin position="440"/>
        <end position="594"/>
    </location>
</feature>
<dbReference type="SMART" id="SM01086">
    <property type="entry name" value="ClpB_D2-small"/>
    <property type="match status" value="1"/>
</dbReference>
<evidence type="ECO:0000256" key="3">
    <source>
        <dbReference type="ARBA" id="ARBA00023186"/>
    </source>
</evidence>
<sequence>MNRPSFSKEFYEILYKAHTLSGNNFIEPIHILMGICTTKNLVSVILGLNRHILYNKLYTLDIKSNNTIKFSKSSLDLLSKLLINKNIINSLDCLRELLKLDDICIKYFLKYINIYNLFLYNIFSTRSDFFYIKNLYYYVNKNSYKIINRSQEIKKIFNILNRQIKNSVILLGKTGVGRFTIIQGVFNNEFLDIQNNLGKLNKGFYVFDISKFLYHHILYGEINSIIKKLYNWLYYNNIILIIPNLEVIDNLDIFNYLFDIIFLLANKNRLQIIITTNISKFSILEKKLVLSTVCEIINVEEMSNLDIFKILKYNKIFIENFYNITISNDVLYDIFEKSIVTYINKNNKSQLYFTLEFIHLVCSNFINNYKNITKFTIYYFNKILSTINNIVCNTRFSKDLYNNNFKYLLQKNIFGQNKIINKISNSIKKSLIGFNSESKPLSSWLLCGPSGTGKTELAKSMSEILFGTERIIRFDMSEFMEKHSISKLIGSPPGYIGYGERGVLTSSVMNNPYCLLLFDEIEKAHPDILNIMLQILDDGRLTDSMGYTANFSKTIIIFTSNLGCPRSLDGFKKSVIKDNIVYKIDESLVLKSIKQYFKPELLNRLQNIFIFQPLEVDDLLLILNKFINQFLIKLKYKNISIKILIDNKLKKHLIKLSISPIYGARPLKRIFDELIVDPTIDIMVKLNSKKSYILYYTLDNKKNISYNLKQLFTVNII</sequence>
<proteinExistence type="predicted"/>
<dbReference type="GO" id="GO:0006508">
    <property type="term" value="P:proteolysis"/>
    <property type="evidence" value="ECO:0007669"/>
    <property type="project" value="UniProtKB-KW"/>
</dbReference>
<dbReference type="InterPro" id="IPR001270">
    <property type="entry name" value="ClpA/B"/>
</dbReference>
<dbReference type="PANTHER" id="PTHR11638">
    <property type="entry name" value="ATP-DEPENDENT CLP PROTEASE"/>
    <property type="match status" value="1"/>
</dbReference>
<keyword evidence="2 6" id="KW-0067">ATP-binding</keyword>
<dbReference type="InterPro" id="IPR027417">
    <property type="entry name" value="P-loop_NTPase"/>
</dbReference>
<dbReference type="PROSITE" id="PS00871">
    <property type="entry name" value="CLPAB_2"/>
    <property type="match status" value="1"/>
</dbReference>
<keyword evidence="1" id="KW-0547">Nucleotide-binding</keyword>
<dbReference type="AlphaFoldDB" id="A0A3S8TEK0"/>
<dbReference type="Gene3D" id="1.10.8.60">
    <property type="match status" value="1"/>
</dbReference>
<dbReference type="GO" id="GO:0008233">
    <property type="term" value="F:peptidase activity"/>
    <property type="evidence" value="ECO:0007669"/>
    <property type="project" value="UniProtKB-KW"/>
</dbReference>
<accession>A0A3S8TEK0</accession>